<keyword evidence="2" id="KW-1185">Reference proteome</keyword>
<protein>
    <submittedName>
        <fullName evidence="1">Uncharacterized protein</fullName>
    </submittedName>
</protein>
<reference evidence="1" key="1">
    <citation type="journal article" date="2022" name="bioRxiv">
        <title>Sequencing and chromosome-scale assembly of the giantPleurodeles waltlgenome.</title>
        <authorList>
            <person name="Brown T."/>
            <person name="Elewa A."/>
            <person name="Iarovenko S."/>
            <person name="Subramanian E."/>
            <person name="Araus A.J."/>
            <person name="Petzold A."/>
            <person name="Susuki M."/>
            <person name="Suzuki K.-i.T."/>
            <person name="Hayashi T."/>
            <person name="Toyoda A."/>
            <person name="Oliveira C."/>
            <person name="Osipova E."/>
            <person name="Leigh N.D."/>
            <person name="Simon A."/>
            <person name="Yun M.H."/>
        </authorList>
    </citation>
    <scope>NUCLEOTIDE SEQUENCE</scope>
    <source>
        <strain evidence="1">20211129_DDA</strain>
        <tissue evidence="1">Liver</tissue>
    </source>
</reference>
<comment type="caution">
    <text evidence="1">The sequence shown here is derived from an EMBL/GenBank/DDBJ whole genome shotgun (WGS) entry which is preliminary data.</text>
</comment>
<sequence>MVTPEGREKEADLEGMLLVEEPTLWPSLQPQRSFQKTAEAAGARIPPVLAVFLAPYYDFSAGPAGGNSVIVRWPSGKVTSTLLPARNRASGNADVQRVQ</sequence>
<gene>
    <name evidence="1" type="ORF">NDU88_004003</name>
</gene>
<dbReference type="EMBL" id="JANPWB010000001">
    <property type="protein sequence ID" value="KAJ1216401.1"/>
    <property type="molecule type" value="Genomic_DNA"/>
</dbReference>
<evidence type="ECO:0000313" key="2">
    <source>
        <dbReference type="Proteomes" id="UP001066276"/>
    </source>
</evidence>
<name>A0AAV7WUB2_PLEWA</name>
<proteinExistence type="predicted"/>
<accession>A0AAV7WUB2</accession>
<dbReference type="Proteomes" id="UP001066276">
    <property type="component" value="Chromosome 1_1"/>
</dbReference>
<organism evidence="1 2">
    <name type="scientific">Pleurodeles waltl</name>
    <name type="common">Iberian ribbed newt</name>
    <dbReference type="NCBI Taxonomy" id="8319"/>
    <lineage>
        <taxon>Eukaryota</taxon>
        <taxon>Metazoa</taxon>
        <taxon>Chordata</taxon>
        <taxon>Craniata</taxon>
        <taxon>Vertebrata</taxon>
        <taxon>Euteleostomi</taxon>
        <taxon>Amphibia</taxon>
        <taxon>Batrachia</taxon>
        <taxon>Caudata</taxon>
        <taxon>Salamandroidea</taxon>
        <taxon>Salamandridae</taxon>
        <taxon>Pleurodelinae</taxon>
        <taxon>Pleurodeles</taxon>
    </lineage>
</organism>
<evidence type="ECO:0000313" key="1">
    <source>
        <dbReference type="EMBL" id="KAJ1216401.1"/>
    </source>
</evidence>
<dbReference type="AlphaFoldDB" id="A0AAV7WUB2"/>